<dbReference type="EMBL" id="JAKNHQ010000006">
    <property type="protein sequence ID" value="MCG4610513.1"/>
    <property type="molecule type" value="Genomic_DNA"/>
</dbReference>
<evidence type="ECO:0008006" key="3">
    <source>
        <dbReference type="Google" id="ProtNLM"/>
    </source>
</evidence>
<sequence>MKKWRKFLLAAALLLGIFCIWFFTGNTTIQGDAVDRLVVSSIPRMDLQKVTEDPEDIQEFAGRWNRLPCYPSLPPLGNGTIGRFWFRTRENGNVHRVFITGFHTITFDNRPYYTPVDLSQWFPELYHSLEDVPEEPFSYPN</sequence>
<dbReference type="Proteomes" id="UP001298681">
    <property type="component" value="Unassembled WGS sequence"/>
</dbReference>
<proteinExistence type="predicted"/>
<comment type="caution">
    <text evidence="1">The sequence shown here is derived from an EMBL/GenBank/DDBJ whole genome shotgun (WGS) entry which is preliminary data.</text>
</comment>
<keyword evidence="2" id="KW-1185">Reference proteome</keyword>
<protein>
    <recommendedName>
        <fullName evidence="3">DUF4830 domain-containing protein</fullName>
    </recommendedName>
</protein>
<dbReference type="RefSeq" id="WP_087234001.1">
    <property type="nucleotide sequence ID" value="NZ_JAKNHQ010000006.1"/>
</dbReference>
<evidence type="ECO:0000313" key="1">
    <source>
        <dbReference type="EMBL" id="MCG4610513.1"/>
    </source>
</evidence>
<gene>
    <name evidence="1" type="ORF">L0P57_06145</name>
</gene>
<accession>A0ABS9MI74</accession>
<evidence type="ECO:0000313" key="2">
    <source>
        <dbReference type="Proteomes" id="UP001298681"/>
    </source>
</evidence>
<reference evidence="1 2" key="1">
    <citation type="submission" date="2022-01" db="EMBL/GenBank/DDBJ databases">
        <title>Collection of gut derived symbiotic bacterial strains cultured from healthy donors.</title>
        <authorList>
            <person name="Lin H."/>
            <person name="Kohout C."/>
            <person name="Waligurski E."/>
            <person name="Pamer E.G."/>
        </authorList>
    </citation>
    <scope>NUCLEOTIDE SEQUENCE [LARGE SCALE GENOMIC DNA]</scope>
    <source>
        <strain evidence="1 2">DFI.7.58</strain>
    </source>
</reference>
<organism evidence="1 2">
    <name type="scientific">Anaeromassilibacillus senegalensis</name>
    <dbReference type="NCBI Taxonomy" id="1673717"/>
    <lineage>
        <taxon>Bacteria</taxon>
        <taxon>Bacillati</taxon>
        <taxon>Bacillota</taxon>
        <taxon>Clostridia</taxon>
        <taxon>Eubacteriales</taxon>
        <taxon>Acutalibacteraceae</taxon>
        <taxon>Anaeromassilibacillus</taxon>
    </lineage>
</organism>
<name>A0ABS9MI74_9FIRM</name>